<evidence type="ECO:0000313" key="4">
    <source>
        <dbReference type="EMBL" id="MBP2000358.1"/>
    </source>
</evidence>
<accession>A0ABS4JF74</accession>
<dbReference type="PANTHER" id="PTHR10587">
    <property type="entry name" value="GLYCOSYL TRANSFERASE-RELATED"/>
    <property type="match status" value="1"/>
</dbReference>
<feature type="compositionally biased region" description="Pro residues" evidence="1">
    <location>
        <begin position="180"/>
        <end position="195"/>
    </location>
</feature>
<dbReference type="Pfam" id="PF07833">
    <property type="entry name" value="Cu_amine_oxidN1"/>
    <property type="match status" value="1"/>
</dbReference>
<keyword evidence="2" id="KW-0732">Signal</keyword>
<gene>
    <name evidence="4" type="ORF">J2Z69_001377</name>
</gene>
<feature type="domain" description="NodB homology" evidence="3">
    <location>
        <begin position="212"/>
        <end position="398"/>
    </location>
</feature>
<dbReference type="Gene3D" id="3.20.20.370">
    <property type="entry name" value="Glycoside hydrolase/deacetylase"/>
    <property type="match status" value="1"/>
</dbReference>
<dbReference type="Pfam" id="PF01522">
    <property type="entry name" value="Polysacc_deac_1"/>
    <property type="match status" value="1"/>
</dbReference>
<dbReference type="PANTHER" id="PTHR10587:SF125">
    <property type="entry name" value="POLYSACCHARIDE DEACETYLASE YHEN-RELATED"/>
    <property type="match status" value="1"/>
</dbReference>
<dbReference type="InterPro" id="IPR002509">
    <property type="entry name" value="NODB_dom"/>
</dbReference>
<evidence type="ECO:0000256" key="1">
    <source>
        <dbReference type="SAM" id="MobiDB-lite"/>
    </source>
</evidence>
<evidence type="ECO:0000313" key="5">
    <source>
        <dbReference type="Proteomes" id="UP001519288"/>
    </source>
</evidence>
<feature type="region of interest" description="Disordered" evidence="1">
    <location>
        <begin position="172"/>
        <end position="220"/>
    </location>
</feature>
<keyword evidence="5" id="KW-1185">Reference proteome</keyword>
<dbReference type="PROSITE" id="PS51677">
    <property type="entry name" value="NODB"/>
    <property type="match status" value="1"/>
</dbReference>
<feature type="signal peptide" evidence="2">
    <location>
        <begin position="1"/>
        <end position="23"/>
    </location>
</feature>
<dbReference type="SUPFAM" id="SSF88713">
    <property type="entry name" value="Glycoside hydrolase/deacetylase"/>
    <property type="match status" value="1"/>
</dbReference>
<dbReference type="InterPro" id="IPR050248">
    <property type="entry name" value="Polysacc_deacetylase_ArnD"/>
</dbReference>
<name>A0ABS4JF74_9BACL</name>
<evidence type="ECO:0000256" key="2">
    <source>
        <dbReference type="SAM" id="SignalP"/>
    </source>
</evidence>
<dbReference type="CDD" id="cd10944">
    <property type="entry name" value="CE4_SmPgdA_like"/>
    <property type="match status" value="1"/>
</dbReference>
<dbReference type="EMBL" id="JAGGLD010000001">
    <property type="protein sequence ID" value="MBP2000358.1"/>
    <property type="molecule type" value="Genomic_DNA"/>
</dbReference>
<sequence>MYKKLSLTLFLILCLSFPQMSFAAGSTPAVGTITALLGVNDQLTELHPVMKNGNYYSPVRDVATTLHLQVSGTIDQVVLQDESGMSLVVEPQNQKAKLYGGEEVKTQVFVEGGKTWVPVSLIGRAFDYNLTYVASSFLIRLVKGPEAGTIEQFQSTYKAQIDQQIATNKKAAELAAKPVTPSPQPGKKPTTPAPKPNSGDKDQPTTQPHSKQPLYLSFDDGPSPHTSQLLQILDKYNVKATFFMLGKNIATYPSSIKKIVDSGHAVGLHGMSHVKNKFYKSPDAALAEMNDDNAQLKKATGITTHLVRSPYGSKPYLTQAFRNKLVGGGYHIWDWNVDSLDWKYKNDSTSIYNGVMKQVKAQHEKGIAPVILFHDQEATLKVLPRVLASLKAQGYSFELITSDMKPLNFWHDER</sequence>
<reference evidence="4 5" key="1">
    <citation type="submission" date="2021-03" db="EMBL/GenBank/DDBJ databases">
        <title>Genomic Encyclopedia of Type Strains, Phase IV (KMG-IV): sequencing the most valuable type-strain genomes for metagenomic binning, comparative biology and taxonomic classification.</title>
        <authorList>
            <person name="Goeker M."/>
        </authorList>
    </citation>
    <scope>NUCLEOTIDE SEQUENCE [LARGE SCALE GENOMIC DNA]</scope>
    <source>
        <strain evidence="4 5">DSM 26806</strain>
    </source>
</reference>
<protein>
    <submittedName>
        <fullName evidence="4">Peptidoglycan/xylan/chitin deacetylase (PgdA/CDA1 family)</fullName>
    </submittedName>
</protein>
<evidence type="ECO:0000259" key="3">
    <source>
        <dbReference type="PROSITE" id="PS51677"/>
    </source>
</evidence>
<feature type="chain" id="PRO_5045756881" evidence="2">
    <location>
        <begin position="24"/>
        <end position="414"/>
    </location>
</feature>
<organism evidence="4 5">
    <name type="scientific">Paenibacillus shirakamiensis</name>
    <dbReference type="NCBI Taxonomy" id="1265935"/>
    <lineage>
        <taxon>Bacteria</taxon>
        <taxon>Bacillati</taxon>
        <taxon>Bacillota</taxon>
        <taxon>Bacilli</taxon>
        <taxon>Bacillales</taxon>
        <taxon>Paenibacillaceae</taxon>
        <taxon>Paenibacillus</taxon>
    </lineage>
</organism>
<dbReference type="InterPro" id="IPR011330">
    <property type="entry name" value="Glyco_hydro/deAcase_b/a-brl"/>
</dbReference>
<comment type="caution">
    <text evidence="4">The sequence shown here is derived from an EMBL/GenBank/DDBJ whole genome shotgun (WGS) entry which is preliminary data.</text>
</comment>
<dbReference type="InterPro" id="IPR012854">
    <property type="entry name" value="Cu_amine_oxidase-like_N"/>
</dbReference>
<dbReference type="RefSeq" id="WP_209860304.1">
    <property type="nucleotide sequence ID" value="NZ_JAGGLD010000001.1"/>
</dbReference>
<proteinExistence type="predicted"/>
<dbReference type="Proteomes" id="UP001519288">
    <property type="component" value="Unassembled WGS sequence"/>
</dbReference>